<evidence type="ECO:0000256" key="4">
    <source>
        <dbReference type="ARBA" id="ARBA00022989"/>
    </source>
</evidence>
<keyword evidence="2" id="KW-0812">Transmembrane</keyword>
<keyword evidence="5" id="KW-0333">Golgi apparatus</keyword>
<keyword evidence="7" id="KW-0325">Glycoprotein</keyword>
<accession>A0A8R1YJD4</accession>
<dbReference type="InterPro" id="IPR029044">
    <property type="entry name" value="Nucleotide-diphossugar_trans"/>
</dbReference>
<dbReference type="PANTHER" id="PTHR12270:SF25">
    <property type="entry name" value="GLYCOSYLTRANSFERASE-LIKE PROTEIN LARGE"/>
    <property type="match status" value="1"/>
</dbReference>
<dbReference type="GO" id="GO:0000139">
    <property type="term" value="C:Golgi membrane"/>
    <property type="evidence" value="ECO:0007669"/>
    <property type="project" value="UniProtKB-SubCell"/>
</dbReference>
<dbReference type="Pfam" id="PF01501">
    <property type="entry name" value="Glyco_transf_8"/>
    <property type="match status" value="2"/>
</dbReference>
<dbReference type="EnsemblMetazoa" id="PPA22237.1">
    <property type="protein sequence ID" value="PPA22237.1"/>
    <property type="gene ID" value="WBGene00111791"/>
</dbReference>
<accession>A0A2A6CMR2</accession>
<dbReference type="GO" id="GO:0015020">
    <property type="term" value="F:glucuronosyltransferase activity"/>
    <property type="evidence" value="ECO:0000318"/>
    <property type="project" value="GO_Central"/>
</dbReference>
<gene>
    <name evidence="8" type="primary">WBGene00111791</name>
</gene>
<evidence type="ECO:0000313" key="8">
    <source>
        <dbReference type="EnsemblMetazoa" id="PPA22237.1"/>
    </source>
</evidence>
<dbReference type="InterPro" id="IPR043968">
    <property type="entry name" value="SGNH"/>
</dbReference>
<keyword evidence="6" id="KW-0472">Membrane</keyword>
<dbReference type="GO" id="GO:0005794">
    <property type="term" value="C:Golgi apparatus"/>
    <property type="evidence" value="ECO:0000318"/>
    <property type="project" value="GO_Central"/>
</dbReference>
<dbReference type="GO" id="GO:0035269">
    <property type="term" value="P:protein O-linked glycosylation via mannose"/>
    <property type="evidence" value="ECO:0000318"/>
    <property type="project" value="GO_Central"/>
</dbReference>
<evidence type="ECO:0000313" key="9">
    <source>
        <dbReference type="Proteomes" id="UP000005239"/>
    </source>
</evidence>
<dbReference type="Pfam" id="PF01757">
    <property type="entry name" value="Acyl_transf_3"/>
    <property type="match status" value="1"/>
</dbReference>
<comment type="subcellular location">
    <subcellularLocation>
        <location evidence="1">Golgi apparatus membrane</location>
        <topology evidence="1">Single-pass type II membrane protein</topology>
    </subcellularLocation>
</comment>
<dbReference type="InterPro" id="IPR002495">
    <property type="entry name" value="Glyco_trans_8"/>
</dbReference>
<dbReference type="Pfam" id="PF13896">
    <property type="entry name" value="Glyco_transf_49"/>
    <property type="match status" value="1"/>
</dbReference>
<name>A0A2A6CMR2_PRIPA</name>
<dbReference type="Gene3D" id="3.90.550.10">
    <property type="entry name" value="Spore Coat Polysaccharide Biosynthesis Protein SpsA, Chain A"/>
    <property type="match status" value="3"/>
</dbReference>
<organism evidence="8 9">
    <name type="scientific">Pristionchus pacificus</name>
    <name type="common">Parasitic nematode worm</name>
    <dbReference type="NCBI Taxonomy" id="54126"/>
    <lineage>
        <taxon>Eukaryota</taxon>
        <taxon>Metazoa</taxon>
        <taxon>Ecdysozoa</taxon>
        <taxon>Nematoda</taxon>
        <taxon>Chromadorea</taxon>
        <taxon>Rhabditida</taxon>
        <taxon>Rhabditina</taxon>
        <taxon>Diplogasteromorpha</taxon>
        <taxon>Diplogasteroidea</taxon>
        <taxon>Neodiplogasteridae</taxon>
        <taxon>Pristionchus</taxon>
    </lineage>
</organism>
<evidence type="ECO:0000256" key="2">
    <source>
        <dbReference type="ARBA" id="ARBA00022692"/>
    </source>
</evidence>
<evidence type="ECO:0000256" key="6">
    <source>
        <dbReference type="ARBA" id="ARBA00023136"/>
    </source>
</evidence>
<evidence type="ECO:0000256" key="1">
    <source>
        <dbReference type="ARBA" id="ARBA00004323"/>
    </source>
</evidence>
<dbReference type="SUPFAM" id="SSF53448">
    <property type="entry name" value="Nucleotide-diphospho-sugar transferases"/>
    <property type="match status" value="2"/>
</dbReference>
<dbReference type="FunFam" id="3.90.550.10:FF:000330">
    <property type="entry name" value="Uncharacterized protein"/>
    <property type="match status" value="1"/>
</dbReference>
<reference evidence="8" key="2">
    <citation type="submission" date="2022-06" db="UniProtKB">
        <authorList>
            <consortium name="EnsemblMetazoa"/>
        </authorList>
    </citation>
    <scope>IDENTIFICATION</scope>
    <source>
        <strain evidence="8">PS312</strain>
    </source>
</reference>
<evidence type="ECO:0000256" key="7">
    <source>
        <dbReference type="ARBA" id="ARBA00023180"/>
    </source>
</evidence>
<dbReference type="GO" id="GO:0016747">
    <property type="term" value="F:acyltransferase activity, transferring groups other than amino-acyl groups"/>
    <property type="evidence" value="ECO:0007669"/>
    <property type="project" value="InterPro"/>
</dbReference>
<keyword evidence="9" id="KW-1185">Reference proteome</keyword>
<keyword evidence="4" id="KW-1133">Transmembrane helix</keyword>
<reference evidence="9" key="1">
    <citation type="journal article" date="2008" name="Nat. Genet.">
        <title>The Pristionchus pacificus genome provides a unique perspective on nematode lifestyle and parasitism.</title>
        <authorList>
            <person name="Dieterich C."/>
            <person name="Clifton S.W."/>
            <person name="Schuster L.N."/>
            <person name="Chinwalla A."/>
            <person name="Delehaunty K."/>
            <person name="Dinkelacker I."/>
            <person name="Fulton L."/>
            <person name="Fulton R."/>
            <person name="Godfrey J."/>
            <person name="Minx P."/>
            <person name="Mitreva M."/>
            <person name="Roeseler W."/>
            <person name="Tian H."/>
            <person name="Witte H."/>
            <person name="Yang S.P."/>
            <person name="Wilson R.K."/>
            <person name="Sommer R.J."/>
        </authorList>
    </citation>
    <scope>NUCLEOTIDE SEQUENCE [LARGE SCALE GENOMIC DNA]</scope>
    <source>
        <strain evidence="9">PS312</strain>
    </source>
</reference>
<keyword evidence="3" id="KW-0735">Signal-anchor</keyword>
<dbReference type="Proteomes" id="UP000005239">
    <property type="component" value="Unassembled WGS sequence"/>
</dbReference>
<dbReference type="PANTHER" id="PTHR12270">
    <property type="entry name" value="GLYCOSYLTRANSFERASE-RELATED"/>
    <property type="match status" value="1"/>
</dbReference>
<dbReference type="GO" id="GO:0042285">
    <property type="term" value="F:xylosyltransferase activity"/>
    <property type="evidence" value="ECO:0000318"/>
    <property type="project" value="GO_Central"/>
</dbReference>
<dbReference type="InterPro" id="IPR051292">
    <property type="entry name" value="Xyl/GlcA_transferase"/>
</dbReference>
<proteinExistence type="predicted"/>
<sequence length="1643" mass="188221">MLRKFADASSTTDQTGPLYFHFIADKRARRVIPTLFDTWELPSVHYSIYDLERHKDRVDWIPSKHYSSVYGLIRLAIPEILPDSVKEVLFLDTDLVVLNDISPIFDVFKGASDSAMLAMAENISPWYTKHKNHWPARGRGFNAGVIYLHLERARKANWTNLFTTAAKEGLTKFAYGHDQDILNALVVSRPEIVVQLPCEYNFQLASSAQPGKCQKEDRFVKISTEFKDLKENDADCEELLEAIQTKYRTHLYFNNYVKTNTTDDITLVTHLTVDRFDAFNSVLESWEGPVSVAVYCTDAELSQIEKFMKATNMGRRRKNFAMHAVFKAGNYYPINYLRNVALNGSNTDFVYTADIDFIPSKGLYQNLRTLLNSKMKKKVLIVPAFESSTSINVEFPKTKESLVMEWNKGNLQMRPFGLKKLPADLNATGYGKWKESEFPFEVKWQPGYEMLTVIAREAAQLYDEQLVGYGWNNISNYSNLQNEGNQFLMIPSAFTIHRPHSSSSEISRYRASMLYTNARLSPLHGTMTKRNDIQGIRGLAIAAVLAFHLDEATFPSGYIGVDIFFVLSGYLMSVILSKEPNLNLKMFGDFYTRRFKRIVPLYAILLVALTIAVPCFLLRNEVLKFCDNVVWAAAFATNVHTVSEEEDYFAELSSLNVLTHTWSLGVEIQYYLIVPFIILTQRKLSDKYPKFPFIAILLKASLVFQHFSSPQIAFNMLPSRVWQFLAGGLSHDITHSMSNIFDASAVKYEKLRTDENDIESDQKGDTGEKEQSKWFHRALGKRTTDFISIALCVLIFSPWDIFPAFVLRPIAVALTSGLLILGCEDIRQSRLLTNRPLVYLGDLSYVVYLAHWPIIIVWKSVSDSSTVSLYGIYSCLALTFIVSICIHHTIEHAKTKTASIVVALLYGFIAVALILHVPPMLTLLLQSSGMRKCHTMECLNDSEGVRMRGGYTGKDRFECGWKPVNATGSLEILLVGNSVAHLAAMILQPVIEENFPEVRLMRLFAMPACHPNEFVQSVCPAYLKAIPKQVEAMKPDITFVISTKLIAPLKNPKNDAATAKFAAFLQPIANSSRVIILDEFYPRPTSEKGMGITMYKRLLKNEPITDLKATYQSFRIKFANYFARLDLLRIPNLIRHNTSAAMCAEELGWCWWYNRKNLHTYFTDHTHLTVDGRELLRESYTNRMKYRYVFAALAIIAVLIIFFKRFDQRPKWPPVHYSSQNGTIDIVLVVVDAESPKKPGISVCERVETLVKSILVFYSGTLHVHLLTNRRSGQTLSALFRTWPLARVQTSFYNVEEDQRSLEWVKSTHEVNGYGQLKYIIHDILPAYVDKAIFIDSDMLVLEDLSILHSYFEDMERKGIMFSATSDQYKRADLEKSLGKGGREKSVNSGLVLYNLKRMREGGWSELWRQTGVMLMKKFGTLKCPQDLLAYLAIDRSDTYKKLPCVYNFQIGKGALPWDCVKNGTELWKAKIPHWTGPTKYYETRGHTAIFSPIYRCFQKMDGYDFEESHEGPAFRTLINIRNIKREEKQDDVTLTAHVRYEEAIALIQRLNSTWSGPISLVVCGDSWERAQLLSFINSNFLQELFSVHFVYRRKENCPVEYLRRVAIDESRTTTKWEVEKPTESFCRQEIDRRKKREERKAN</sequence>
<evidence type="ECO:0000256" key="5">
    <source>
        <dbReference type="ARBA" id="ARBA00023034"/>
    </source>
</evidence>
<protein>
    <submittedName>
        <fullName evidence="8">Acyltransferase</fullName>
    </submittedName>
</protein>
<dbReference type="InterPro" id="IPR002656">
    <property type="entry name" value="Acyl_transf_3_dom"/>
</dbReference>
<dbReference type="Pfam" id="PF19040">
    <property type="entry name" value="SGNH"/>
    <property type="match status" value="1"/>
</dbReference>
<evidence type="ECO:0000256" key="3">
    <source>
        <dbReference type="ARBA" id="ARBA00022968"/>
    </source>
</evidence>